<feature type="compositionally biased region" description="Polar residues" evidence="1">
    <location>
        <begin position="264"/>
        <end position="293"/>
    </location>
</feature>
<proteinExistence type="predicted"/>
<dbReference type="InParanoid" id="A0A1Y2EFC9"/>
<feature type="compositionally biased region" description="Basic and acidic residues" evidence="1">
    <location>
        <begin position="1394"/>
        <end position="1405"/>
    </location>
</feature>
<feature type="region of interest" description="Disordered" evidence="1">
    <location>
        <begin position="499"/>
        <end position="549"/>
    </location>
</feature>
<feature type="region of interest" description="Disordered" evidence="1">
    <location>
        <begin position="1289"/>
        <end position="1320"/>
    </location>
</feature>
<feature type="compositionally biased region" description="Basic and acidic residues" evidence="1">
    <location>
        <begin position="509"/>
        <end position="518"/>
    </location>
</feature>
<evidence type="ECO:0000256" key="1">
    <source>
        <dbReference type="SAM" id="MobiDB-lite"/>
    </source>
</evidence>
<feature type="compositionally biased region" description="Low complexity" evidence="1">
    <location>
        <begin position="1367"/>
        <end position="1380"/>
    </location>
</feature>
<dbReference type="Proteomes" id="UP000193689">
    <property type="component" value="Unassembled WGS sequence"/>
</dbReference>
<dbReference type="GeneID" id="63781391"/>
<feature type="compositionally biased region" description="Polar residues" evidence="1">
    <location>
        <begin position="396"/>
        <end position="414"/>
    </location>
</feature>
<gene>
    <name evidence="2" type="ORF">BCR38DRAFT_521093</name>
</gene>
<feature type="region of interest" description="Disordered" evidence="1">
    <location>
        <begin position="390"/>
        <end position="414"/>
    </location>
</feature>
<name>A0A1Y2EFC9_9PEZI</name>
<evidence type="ECO:0000313" key="3">
    <source>
        <dbReference type="Proteomes" id="UP000193689"/>
    </source>
</evidence>
<keyword evidence="3" id="KW-1185">Reference proteome</keyword>
<feature type="region of interest" description="Disordered" evidence="1">
    <location>
        <begin position="253"/>
        <end position="371"/>
    </location>
</feature>
<feature type="compositionally biased region" description="Polar residues" evidence="1">
    <location>
        <begin position="697"/>
        <end position="719"/>
    </location>
</feature>
<feature type="region of interest" description="Disordered" evidence="1">
    <location>
        <begin position="675"/>
        <end position="741"/>
    </location>
</feature>
<organism evidence="2 3">
    <name type="scientific">Pseudomassariella vexata</name>
    <dbReference type="NCBI Taxonomy" id="1141098"/>
    <lineage>
        <taxon>Eukaryota</taxon>
        <taxon>Fungi</taxon>
        <taxon>Dikarya</taxon>
        <taxon>Ascomycota</taxon>
        <taxon>Pezizomycotina</taxon>
        <taxon>Sordariomycetes</taxon>
        <taxon>Xylariomycetidae</taxon>
        <taxon>Amphisphaeriales</taxon>
        <taxon>Pseudomassariaceae</taxon>
        <taxon>Pseudomassariella</taxon>
    </lineage>
</organism>
<accession>A0A1Y2EFC9</accession>
<dbReference type="RefSeq" id="XP_040720232.1">
    <property type="nucleotide sequence ID" value="XM_040865179.1"/>
</dbReference>
<protein>
    <submittedName>
        <fullName evidence="2">Uncharacterized protein</fullName>
    </submittedName>
</protein>
<feature type="region of interest" description="Disordered" evidence="1">
    <location>
        <begin position="441"/>
        <end position="476"/>
    </location>
</feature>
<feature type="region of interest" description="Disordered" evidence="1">
    <location>
        <begin position="1357"/>
        <end position="1414"/>
    </location>
</feature>
<sequence>MDPPEDNAAKSTKGQKRRSLTVALQDGIRALVIDQIAISNLVTQPSSAANDSPSIVTRKVHDRNSMNHPQNLAKAAIKQHLKTLRDSRSLPVVWDFSEFTPDNADEWFPQVLYGIHLPDHPQRTPSEPRRVEVFIDLCFKKGRLPCIPLIKPDNISEWLHLLILPVDNLKTELPLSGQQREDALKHWEGFGVTNNNVYQPPPEFIQQPTKTAPVKVLKGSSKSLTISADGKPLITQAVPDAQEYLTKEQLSRVSRLSCPESKRPTSSLSIRTDSSAVTVIKTESQGPDNTASKQDQKKDLRDSKGRKLSTNTLPLDKPTFSAKSDNRKPTITKSSLKDKVAKMVTTRAKSNTEEGVDTTGGRGPRPNYTAHEQYDFLGGDEIIVQDESRDDDEFQVGSNLQKGSSSKDNQSTALSSAENELLTFDDIIKGDVPLSLSTQPMAKNVSKKGPFQSLKAARAEAKKNSGAMGPEADASPFSADQEMTESLAEAANTAIYAAGQNKAKRRSGIRKDERKSKNDTGAYAAESSTAGQPGAMKSKAPTAELSAPAQVQAIIPSGEEDTQGKANVSSGFNIPQTYSPAKANFIGRGADTTNGNGQLPTPSGAYIPHLATPMPSGARDIYAIMHHHRLGPYSVDPFNGRLLNPAEVEEIEPEPLYGHHPPYPFDGARHIINNEGLGPTNGLQLPLPMSSPRGSFAQYSPASQQGLSRPSSQGSTSVRPQKLRTSGRPHFAPTAHPEDLYNSRGDLVHETLMQDVEFAAHSNAIPGHNNQPSYIPTGIVGYIDPRDITDFSQLNPLDPRLHGFNNSSAGNGSGSGQCNDPTITQGPAHLNETGSHFVDHNSSLMSRHYKMEQPPRVDLVQQQFPNIASQPDTTSASLGNSSEINRHFGEPWNKNRDTLTPVTVKSKHTRTYSGLVADSRRRIATGELRRPTDSPTRTSAGIPIDRSTQANISNHYGAKESEESILVFDNHVEKLIPVGQLAHYGALNYPSHGVSQTNLNNPPVGPFAQGYPGSQQGLGYNPGFLAPMQSERGFQTQDGHQTIYSRPESECSQPPPIYGGPVLSNAPGREGWHVGGVTLDASTHPDAVIRFAQIPNPPRPGTRGFTLDDVAGGPMTRFHRPLPIGSNSSNLPHPQPMPSPTLSESSSGSAISLGKHIGVPDLPEVLEPQQRLQPSRWQRPDDFVSKPIHDTNGEPINLAAKHKDIWAMCTGKTNSPIKGLLGVSREQTVPMRSLWQIFAAWKCAEEHGVRELWMVDRQSIFEFDMERGEECVRKVAGWEVLPVDQKKMKNTDVKKGKGKGKANASSASDVNGNDEGEDEVRYGWLTPKGMKYDIAGKKMIDMVEVLDKEWEVMIRDKKNGKPSKNRAAAVSGSVEGSASAPDAPAEGSATGARVRSEKGKEKEVSGEGDEMICD</sequence>
<feature type="compositionally biased region" description="Basic and acidic residues" evidence="1">
    <location>
        <begin position="294"/>
        <end position="305"/>
    </location>
</feature>
<comment type="caution">
    <text evidence="2">The sequence shown here is derived from an EMBL/GenBank/DDBJ whole genome shotgun (WGS) entry which is preliminary data.</text>
</comment>
<feature type="region of interest" description="Disordered" evidence="1">
    <location>
        <begin position="1123"/>
        <end position="1154"/>
    </location>
</feature>
<feature type="compositionally biased region" description="Low complexity" evidence="1">
    <location>
        <begin position="1140"/>
        <end position="1152"/>
    </location>
</feature>
<reference evidence="2 3" key="1">
    <citation type="submission" date="2016-07" db="EMBL/GenBank/DDBJ databases">
        <title>Pervasive Adenine N6-methylation of Active Genes in Fungi.</title>
        <authorList>
            <consortium name="DOE Joint Genome Institute"/>
            <person name="Mondo S.J."/>
            <person name="Dannebaum R.O."/>
            <person name="Kuo R.C."/>
            <person name="Labutti K."/>
            <person name="Haridas S."/>
            <person name="Kuo A."/>
            <person name="Salamov A."/>
            <person name="Ahrendt S.R."/>
            <person name="Lipzen A."/>
            <person name="Sullivan W."/>
            <person name="Andreopoulos W.B."/>
            <person name="Clum A."/>
            <person name="Lindquist E."/>
            <person name="Daum C."/>
            <person name="Ramamoorthy G.K."/>
            <person name="Gryganskyi A."/>
            <person name="Culley D."/>
            <person name="Magnuson J.K."/>
            <person name="James T.Y."/>
            <person name="O'Malley M.A."/>
            <person name="Stajich J.E."/>
            <person name="Spatafora J.W."/>
            <person name="Visel A."/>
            <person name="Grigoriev I.V."/>
        </authorList>
    </citation>
    <scope>NUCLEOTIDE SEQUENCE [LARGE SCALE GENOMIC DNA]</scope>
    <source>
        <strain evidence="2 3">CBS 129021</strain>
    </source>
</reference>
<dbReference type="EMBL" id="MCFJ01000002">
    <property type="protein sequence ID" value="ORY70282.1"/>
    <property type="molecule type" value="Genomic_DNA"/>
</dbReference>
<evidence type="ECO:0000313" key="2">
    <source>
        <dbReference type="EMBL" id="ORY70282.1"/>
    </source>
</evidence>